<protein>
    <submittedName>
        <fullName evidence="2">Uncharacterized protein</fullName>
    </submittedName>
</protein>
<keyword evidence="3" id="KW-1185">Reference proteome</keyword>
<evidence type="ECO:0000313" key="2">
    <source>
        <dbReference type="EMBL" id="QDV05478.1"/>
    </source>
</evidence>
<accession>A0A518EN10</accession>
<dbReference type="RefSeq" id="WP_145194881.1">
    <property type="nucleotide sequence ID" value="NZ_CP036434.1"/>
</dbReference>
<gene>
    <name evidence="2" type="ORF">Poly30_09760</name>
</gene>
<evidence type="ECO:0000256" key="1">
    <source>
        <dbReference type="SAM" id="SignalP"/>
    </source>
</evidence>
<dbReference type="EMBL" id="CP036434">
    <property type="protein sequence ID" value="QDV05478.1"/>
    <property type="molecule type" value="Genomic_DNA"/>
</dbReference>
<name>A0A518EN10_9BACT</name>
<organism evidence="2 3">
    <name type="scientific">Saltatorellus ferox</name>
    <dbReference type="NCBI Taxonomy" id="2528018"/>
    <lineage>
        <taxon>Bacteria</taxon>
        <taxon>Pseudomonadati</taxon>
        <taxon>Planctomycetota</taxon>
        <taxon>Planctomycetia</taxon>
        <taxon>Planctomycetia incertae sedis</taxon>
        <taxon>Saltatorellus</taxon>
    </lineage>
</organism>
<feature type="chain" id="PRO_5021812803" evidence="1">
    <location>
        <begin position="25"/>
        <end position="356"/>
    </location>
</feature>
<dbReference type="Proteomes" id="UP000320390">
    <property type="component" value="Chromosome"/>
</dbReference>
<evidence type="ECO:0000313" key="3">
    <source>
        <dbReference type="Proteomes" id="UP000320390"/>
    </source>
</evidence>
<dbReference type="OrthoDB" id="230958at2"/>
<feature type="signal peptide" evidence="1">
    <location>
        <begin position="1"/>
        <end position="24"/>
    </location>
</feature>
<keyword evidence="1" id="KW-0732">Signal</keyword>
<dbReference type="AlphaFoldDB" id="A0A518EN10"/>
<proteinExistence type="predicted"/>
<reference evidence="2 3" key="1">
    <citation type="submission" date="2019-02" db="EMBL/GenBank/DDBJ databases">
        <title>Deep-cultivation of Planctomycetes and their phenomic and genomic characterization uncovers novel biology.</title>
        <authorList>
            <person name="Wiegand S."/>
            <person name="Jogler M."/>
            <person name="Boedeker C."/>
            <person name="Pinto D."/>
            <person name="Vollmers J."/>
            <person name="Rivas-Marin E."/>
            <person name="Kohn T."/>
            <person name="Peeters S.H."/>
            <person name="Heuer A."/>
            <person name="Rast P."/>
            <person name="Oberbeckmann S."/>
            <person name="Bunk B."/>
            <person name="Jeske O."/>
            <person name="Meyerdierks A."/>
            <person name="Storesund J.E."/>
            <person name="Kallscheuer N."/>
            <person name="Luecker S."/>
            <person name="Lage O.M."/>
            <person name="Pohl T."/>
            <person name="Merkel B.J."/>
            <person name="Hornburger P."/>
            <person name="Mueller R.-W."/>
            <person name="Bruemmer F."/>
            <person name="Labrenz M."/>
            <person name="Spormann A.M."/>
            <person name="Op den Camp H."/>
            <person name="Overmann J."/>
            <person name="Amann R."/>
            <person name="Jetten M.S.M."/>
            <person name="Mascher T."/>
            <person name="Medema M.H."/>
            <person name="Devos D.P."/>
            <person name="Kaster A.-K."/>
            <person name="Ovreas L."/>
            <person name="Rohde M."/>
            <person name="Galperin M.Y."/>
            <person name="Jogler C."/>
        </authorList>
    </citation>
    <scope>NUCLEOTIDE SEQUENCE [LARGE SCALE GENOMIC DNA]</scope>
    <source>
        <strain evidence="2 3">Poly30</strain>
    </source>
</reference>
<sequence length="356" mass="36799" precursor="true">MKIRFSTSIALASLTAALTASASAQIVWTGAVGAGIFREANWDLTASTVTVIDYTIPILDNVILMGPGQEALIPDLPGQEAFTVADGFTIRIDNLRVFASGNDGLGGETGGANGITVNIVNGASFEPYFIRNRTFLDVDSTSQVIFRDPANPVNGSTINITLGSTLQFLLETPNDFRNEHLSKLTVDGASAVEGVNIRIDNLGTQGSSIVVLPTPVGTNYCMPNANSSGVAATMSASGSPVVNANSVTLECSSAPNLVFGFFITSQTAGFAMNPGGSAGNLCLSGAVGRFVGPGQIQNSGLDGTITLPIDLTNLPQPNGGAAANPGETWRFQCWFRDSSGGIPTSNFSDGLAILLQ</sequence>